<evidence type="ECO:0000313" key="4">
    <source>
        <dbReference type="EMBL" id="GAA4350799.1"/>
    </source>
</evidence>
<dbReference type="InterPro" id="IPR009061">
    <property type="entry name" value="DNA-bd_dom_put_sf"/>
</dbReference>
<dbReference type="CDD" id="cd04776">
    <property type="entry name" value="HTH_GnyR"/>
    <property type="match status" value="1"/>
</dbReference>
<sequence>MSTQTFSIGELAREFDLTTRAIRFYEDMGLLAPERAGQQRVYSARDRARLTLTLRAKRLGLKLNEIKDILDMYDSPRDTVPQLERFLGVLAGHRARLESQLEVLQVNIAEVRAQEKKARTALARATRPKNR</sequence>
<dbReference type="InterPro" id="IPR047057">
    <property type="entry name" value="MerR_fam"/>
</dbReference>
<dbReference type="RefSeq" id="WP_345539942.1">
    <property type="nucleotide sequence ID" value="NZ_BAABGJ010000072.1"/>
</dbReference>
<reference evidence="5" key="1">
    <citation type="journal article" date="2019" name="Int. J. Syst. Evol. Microbiol.">
        <title>The Global Catalogue of Microorganisms (GCM) 10K type strain sequencing project: providing services to taxonomists for standard genome sequencing and annotation.</title>
        <authorList>
            <consortium name="The Broad Institute Genomics Platform"/>
            <consortium name="The Broad Institute Genome Sequencing Center for Infectious Disease"/>
            <person name="Wu L."/>
            <person name="Ma J."/>
        </authorList>
    </citation>
    <scope>NUCLEOTIDE SEQUENCE [LARGE SCALE GENOMIC DNA]</scope>
    <source>
        <strain evidence="5">JCM 17804</strain>
    </source>
</reference>
<evidence type="ECO:0000256" key="2">
    <source>
        <dbReference type="SAM" id="Coils"/>
    </source>
</evidence>
<dbReference type="Gene3D" id="1.10.1660.10">
    <property type="match status" value="1"/>
</dbReference>
<proteinExistence type="predicted"/>
<evidence type="ECO:0000313" key="5">
    <source>
        <dbReference type="Proteomes" id="UP001500975"/>
    </source>
</evidence>
<dbReference type="InterPro" id="IPR000551">
    <property type="entry name" value="MerR-type_HTH_dom"/>
</dbReference>
<comment type="caution">
    <text evidence="4">The sequence shown here is derived from an EMBL/GenBank/DDBJ whole genome shotgun (WGS) entry which is preliminary data.</text>
</comment>
<feature type="coiled-coil region" evidence="2">
    <location>
        <begin position="94"/>
        <end position="121"/>
    </location>
</feature>
<protein>
    <submittedName>
        <fullName evidence="4">MerR family DNA-binding transcriptional regulator</fullName>
    </submittedName>
</protein>
<dbReference type="PROSITE" id="PS50937">
    <property type="entry name" value="HTH_MERR_2"/>
    <property type="match status" value="1"/>
</dbReference>
<organism evidence="4 5">
    <name type="scientific">Variovorax defluvii</name>
    <dbReference type="NCBI Taxonomy" id="913761"/>
    <lineage>
        <taxon>Bacteria</taxon>
        <taxon>Pseudomonadati</taxon>
        <taxon>Pseudomonadota</taxon>
        <taxon>Betaproteobacteria</taxon>
        <taxon>Burkholderiales</taxon>
        <taxon>Comamonadaceae</taxon>
        <taxon>Variovorax</taxon>
    </lineage>
</organism>
<keyword evidence="2" id="KW-0175">Coiled coil</keyword>
<evidence type="ECO:0000256" key="1">
    <source>
        <dbReference type="ARBA" id="ARBA00023125"/>
    </source>
</evidence>
<accession>A0ABP8I3U9</accession>
<dbReference type="PANTHER" id="PTHR30204:SF58">
    <property type="entry name" value="HTH-TYPE TRANSCRIPTIONAL REGULATOR YFMP"/>
    <property type="match status" value="1"/>
</dbReference>
<name>A0ABP8I3U9_9BURK</name>
<dbReference type="SUPFAM" id="SSF46955">
    <property type="entry name" value="Putative DNA-binding domain"/>
    <property type="match status" value="1"/>
</dbReference>
<keyword evidence="5" id="KW-1185">Reference proteome</keyword>
<dbReference type="Pfam" id="PF13411">
    <property type="entry name" value="MerR_1"/>
    <property type="match status" value="1"/>
</dbReference>
<feature type="domain" description="HTH merR-type" evidence="3">
    <location>
        <begin position="5"/>
        <end position="72"/>
    </location>
</feature>
<gene>
    <name evidence="4" type="ORF">GCM10023165_38460</name>
</gene>
<dbReference type="PANTHER" id="PTHR30204">
    <property type="entry name" value="REDOX-CYCLING DRUG-SENSING TRANSCRIPTIONAL ACTIVATOR SOXR"/>
    <property type="match status" value="1"/>
</dbReference>
<dbReference type="GO" id="GO:0003677">
    <property type="term" value="F:DNA binding"/>
    <property type="evidence" value="ECO:0007669"/>
    <property type="project" value="UniProtKB-KW"/>
</dbReference>
<evidence type="ECO:0000259" key="3">
    <source>
        <dbReference type="PROSITE" id="PS50937"/>
    </source>
</evidence>
<dbReference type="EMBL" id="BAABGJ010000072">
    <property type="protein sequence ID" value="GAA4350799.1"/>
    <property type="molecule type" value="Genomic_DNA"/>
</dbReference>
<dbReference type="SMART" id="SM00422">
    <property type="entry name" value="HTH_MERR"/>
    <property type="match status" value="1"/>
</dbReference>
<keyword evidence="1 4" id="KW-0238">DNA-binding</keyword>
<dbReference type="Proteomes" id="UP001500975">
    <property type="component" value="Unassembled WGS sequence"/>
</dbReference>